<feature type="transmembrane region" description="Helical" evidence="5">
    <location>
        <begin position="91"/>
        <end position="110"/>
    </location>
</feature>
<feature type="transmembrane region" description="Helical" evidence="5">
    <location>
        <begin position="315"/>
        <end position="336"/>
    </location>
</feature>
<dbReference type="EMBL" id="QZFU01000010">
    <property type="protein sequence ID" value="RJO79158.1"/>
    <property type="molecule type" value="Genomic_DNA"/>
</dbReference>
<evidence type="ECO:0000256" key="4">
    <source>
        <dbReference type="ARBA" id="ARBA00023136"/>
    </source>
</evidence>
<feature type="transmembrane region" description="Helical" evidence="5">
    <location>
        <begin position="184"/>
        <end position="203"/>
    </location>
</feature>
<feature type="transmembrane region" description="Helical" evidence="5">
    <location>
        <begin position="414"/>
        <end position="434"/>
    </location>
</feature>
<feature type="transmembrane region" description="Helical" evidence="5">
    <location>
        <begin position="348"/>
        <end position="367"/>
    </location>
</feature>
<dbReference type="Proteomes" id="UP000266677">
    <property type="component" value="Unassembled WGS sequence"/>
</dbReference>
<dbReference type="PROSITE" id="PS50850">
    <property type="entry name" value="MFS"/>
    <property type="match status" value="1"/>
</dbReference>
<evidence type="ECO:0000256" key="5">
    <source>
        <dbReference type="SAM" id="Phobius"/>
    </source>
</evidence>
<dbReference type="GO" id="GO:0022857">
    <property type="term" value="F:transmembrane transporter activity"/>
    <property type="evidence" value="ECO:0007669"/>
    <property type="project" value="InterPro"/>
</dbReference>
<comment type="subcellular location">
    <subcellularLocation>
        <location evidence="1">Cell membrane</location>
        <topology evidence="1">Multi-pass membrane protein</topology>
    </subcellularLocation>
</comment>
<feature type="transmembrane region" description="Helical" evidence="5">
    <location>
        <begin position="59"/>
        <end position="79"/>
    </location>
</feature>
<dbReference type="InterPro" id="IPR020846">
    <property type="entry name" value="MFS_dom"/>
</dbReference>
<feature type="transmembrane region" description="Helical" evidence="5">
    <location>
        <begin position="245"/>
        <end position="261"/>
    </location>
</feature>
<organism evidence="7 8">
    <name type="scientific">Nocardia panacis</name>
    <dbReference type="NCBI Taxonomy" id="2340916"/>
    <lineage>
        <taxon>Bacteria</taxon>
        <taxon>Bacillati</taxon>
        <taxon>Actinomycetota</taxon>
        <taxon>Actinomycetes</taxon>
        <taxon>Mycobacteriales</taxon>
        <taxon>Nocardiaceae</taxon>
        <taxon>Nocardia</taxon>
    </lineage>
</organism>
<keyword evidence="8" id="KW-1185">Reference proteome</keyword>
<dbReference type="Pfam" id="PF07690">
    <property type="entry name" value="MFS_1"/>
    <property type="match status" value="2"/>
</dbReference>
<feature type="transmembrane region" description="Helical" evidence="5">
    <location>
        <begin position="149"/>
        <end position="172"/>
    </location>
</feature>
<dbReference type="OrthoDB" id="5315310at2"/>
<feature type="transmembrane region" description="Helical" evidence="5">
    <location>
        <begin position="23"/>
        <end position="47"/>
    </location>
</feature>
<proteinExistence type="predicted"/>
<evidence type="ECO:0000256" key="2">
    <source>
        <dbReference type="ARBA" id="ARBA00022692"/>
    </source>
</evidence>
<dbReference type="GO" id="GO:0005886">
    <property type="term" value="C:plasma membrane"/>
    <property type="evidence" value="ECO:0007669"/>
    <property type="project" value="UniProtKB-SubCell"/>
</dbReference>
<keyword evidence="3 5" id="KW-1133">Transmembrane helix</keyword>
<dbReference type="PANTHER" id="PTHR42718:SF39">
    <property type="entry name" value="ACTINORHODIN TRANSPORTER-RELATED"/>
    <property type="match status" value="1"/>
</dbReference>
<feature type="transmembrane region" description="Helical" evidence="5">
    <location>
        <begin position="440"/>
        <end position="461"/>
    </location>
</feature>
<dbReference type="Gene3D" id="1.20.1250.20">
    <property type="entry name" value="MFS general substrate transporter like domains"/>
    <property type="match status" value="1"/>
</dbReference>
<dbReference type="PANTHER" id="PTHR42718">
    <property type="entry name" value="MAJOR FACILITATOR SUPERFAMILY MULTIDRUG TRANSPORTER MFSC"/>
    <property type="match status" value="1"/>
</dbReference>
<dbReference type="InterPro" id="IPR036259">
    <property type="entry name" value="MFS_trans_sf"/>
</dbReference>
<dbReference type="SUPFAM" id="SSF103473">
    <property type="entry name" value="MFS general substrate transporter"/>
    <property type="match status" value="2"/>
</dbReference>
<keyword evidence="4 5" id="KW-0472">Membrane</keyword>
<dbReference type="AlphaFoldDB" id="A0A3A4KEM1"/>
<protein>
    <submittedName>
        <fullName evidence="7">MFS transporter</fullName>
    </submittedName>
</protein>
<sequence length="470" mass="48175">MIARPGFDRVETGDVTTTSRRRWAALAVVLTGQFMASMDTTVGNVAAPSIERDLKIESGVAALAVAAYTLTYASTLITGARLGSDRGRRRIFVLGIIVFTVGSVVTGAAPNGVLLIAARAVQGIGAALAIPQAIAFIQVDFVGSARTRALAAYGAMISLGASMGLAAGGALISADLLGLGWRTVFLINLPIGVLVLIGAVRLLPVIPVSPRRLDLPGVALLSIGAGAIIGPLTLGPSTGWTSPEWLLIAGGLVVLVVFVAWQRAQQRRGGSPLFDLGVLAMPRMRPGLLALLLSSTTYTAVLYCVAADLQDRHHYPAAAAGLALLPFAVGFGVGSIPGSLVAQQRHPALVIAGLFVLGGSLMLLAVVSRGDHWSAGPAMALLAAAGLGYGAGFTPLLGLTVASVRPDRIADATGIATTTFQFSFVVGIAVFGSINTDFGLAAAMSMMALLAWAAIPAVAAMKRRDIRSGR</sequence>
<feature type="transmembrane region" description="Helical" evidence="5">
    <location>
        <begin position="288"/>
        <end position="309"/>
    </location>
</feature>
<accession>A0A3A4KEM1</accession>
<name>A0A3A4KEM1_9NOCA</name>
<keyword evidence="2 5" id="KW-0812">Transmembrane</keyword>
<feature type="transmembrane region" description="Helical" evidence="5">
    <location>
        <begin position="379"/>
        <end position="402"/>
    </location>
</feature>
<gene>
    <name evidence="7" type="ORF">D5S18_02075</name>
</gene>
<reference evidence="7 8" key="1">
    <citation type="submission" date="2018-09" db="EMBL/GenBank/DDBJ databases">
        <title>YIM PH21274 draft genome.</title>
        <authorList>
            <person name="Miao C."/>
        </authorList>
    </citation>
    <scope>NUCLEOTIDE SEQUENCE [LARGE SCALE GENOMIC DNA]</scope>
    <source>
        <strain evidence="7 8">YIM PH 21724</strain>
    </source>
</reference>
<dbReference type="CDD" id="cd17321">
    <property type="entry name" value="MFS_MMR_MDR_like"/>
    <property type="match status" value="1"/>
</dbReference>
<dbReference type="RefSeq" id="WP_120037407.1">
    <property type="nucleotide sequence ID" value="NZ_QZFU01000010.1"/>
</dbReference>
<comment type="caution">
    <text evidence="7">The sequence shown here is derived from an EMBL/GenBank/DDBJ whole genome shotgun (WGS) entry which is preliminary data.</text>
</comment>
<dbReference type="Gene3D" id="1.20.1720.10">
    <property type="entry name" value="Multidrug resistance protein D"/>
    <property type="match status" value="1"/>
</dbReference>
<feature type="transmembrane region" description="Helical" evidence="5">
    <location>
        <begin position="116"/>
        <end position="137"/>
    </location>
</feature>
<feature type="transmembrane region" description="Helical" evidence="5">
    <location>
        <begin position="215"/>
        <end position="233"/>
    </location>
</feature>
<evidence type="ECO:0000313" key="7">
    <source>
        <dbReference type="EMBL" id="RJO79158.1"/>
    </source>
</evidence>
<evidence type="ECO:0000313" key="8">
    <source>
        <dbReference type="Proteomes" id="UP000266677"/>
    </source>
</evidence>
<dbReference type="InterPro" id="IPR011701">
    <property type="entry name" value="MFS"/>
</dbReference>
<evidence type="ECO:0000256" key="3">
    <source>
        <dbReference type="ARBA" id="ARBA00022989"/>
    </source>
</evidence>
<evidence type="ECO:0000259" key="6">
    <source>
        <dbReference type="PROSITE" id="PS50850"/>
    </source>
</evidence>
<evidence type="ECO:0000256" key="1">
    <source>
        <dbReference type="ARBA" id="ARBA00004651"/>
    </source>
</evidence>
<feature type="domain" description="Major facilitator superfamily (MFS) profile" evidence="6">
    <location>
        <begin position="25"/>
        <end position="465"/>
    </location>
</feature>